<protein>
    <recommendedName>
        <fullName evidence="1">HTH arsR-type domain-containing protein</fullName>
    </recommendedName>
</protein>
<sequence length="94" mass="10911">MSKEKTSRQMERHLKGMANHYRIEILLLVADSPGITLNEIIEKIKANEKTIGEHMRRLSVAGLLNRFHNGHFVELTLSPYGEMFVKFLKSFKKI</sequence>
<proteinExistence type="predicted"/>
<evidence type="ECO:0000313" key="3">
    <source>
        <dbReference type="Proteomes" id="UP000177602"/>
    </source>
</evidence>
<dbReference type="AlphaFoldDB" id="A0A1F6UZ03"/>
<evidence type="ECO:0000313" key="2">
    <source>
        <dbReference type="EMBL" id="OGI62602.1"/>
    </source>
</evidence>
<accession>A0A1F6UZ03</accession>
<evidence type="ECO:0000259" key="1">
    <source>
        <dbReference type="Pfam" id="PF01022"/>
    </source>
</evidence>
<dbReference type="Gene3D" id="1.10.10.10">
    <property type="entry name" value="Winged helix-like DNA-binding domain superfamily/Winged helix DNA-binding domain"/>
    <property type="match status" value="1"/>
</dbReference>
<dbReference type="InterPro" id="IPR036390">
    <property type="entry name" value="WH_DNA-bd_sf"/>
</dbReference>
<dbReference type="EMBL" id="MFTN01000025">
    <property type="protein sequence ID" value="OGI62602.1"/>
    <property type="molecule type" value="Genomic_DNA"/>
</dbReference>
<reference evidence="2 3" key="1">
    <citation type="journal article" date="2016" name="Nat. Commun.">
        <title>Thousands of microbial genomes shed light on interconnected biogeochemical processes in an aquifer system.</title>
        <authorList>
            <person name="Anantharaman K."/>
            <person name="Brown C.T."/>
            <person name="Hug L.A."/>
            <person name="Sharon I."/>
            <person name="Castelle C.J."/>
            <person name="Probst A.J."/>
            <person name="Thomas B.C."/>
            <person name="Singh A."/>
            <person name="Wilkins M.J."/>
            <person name="Karaoz U."/>
            <person name="Brodie E.L."/>
            <person name="Williams K.H."/>
            <person name="Hubbard S.S."/>
            <person name="Banfield J.F."/>
        </authorList>
    </citation>
    <scope>NUCLEOTIDE SEQUENCE [LARGE SCALE GENOMIC DNA]</scope>
</reference>
<name>A0A1F6UZ03_9BACT</name>
<comment type="caution">
    <text evidence="2">The sequence shown here is derived from an EMBL/GenBank/DDBJ whole genome shotgun (WGS) entry which is preliminary data.</text>
</comment>
<dbReference type="GO" id="GO:0003700">
    <property type="term" value="F:DNA-binding transcription factor activity"/>
    <property type="evidence" value="ECO:0007669"/>
    <property type="project" value="InterPro"/>
</dbReference>
<dbReference type="SUPFAM" id="SSF46785">
    <property type="entry name" value="Winged helix' DNA-binding domain"/>
    <property type="match status" value="1"/>
</dbReference>
<dbReference type="STRING" id="1801737.A2818_02125"/>
<dbReference type="Pfam" id="PF01022">
    <property type="entry name" value="HTH_5"/>
    <property type="match status" value="1"/>
</dbReference>
<organism evidence="2 3">
    <name type="scientific">Candidatus Nomurabacteria bacterium RIFCSPHIGHO2_01_FULL_40_12</name>
    <dbReference type="NCBI Taxonomy" id="1801737"/>
    <lineage>
        <taxon>Bacteria</taxon>
        <taxon>Candidatus Nomuraibacteriota</taxon>
    </lineage>
</organism>
<dbReference type="InterPro" id="IPR036388">
    <property type="entry name" value="WH-like_DNA-bd_sf"/>
</dbReference>
<dbReference type="Proteomes" id="UP000177602">
    <property type="component" value="Unassembled WGS sequence"/>
</dbReference>
<feature type="domain" description="HTH arsR-type" evidence="1">
    <location>
        <begin position="22"/>
        <end position="65"/>
    </location>
</feature>
<gene>
    <name evidence="2" type="ORF">A2818_02125</name>
</gene>
<dbReference type="InterPro" id="IPR001845">
    <property type="entry name" value="HTH_ArsR_DNA-bd_dom"/>
</dbReference>